<dbReference type="EMBL" id="FOEG01000007">
    <property type="protein sequence ID" value="SEP04377.1"/>
    <property type="molecule type" value="Genomic_DNA"/>
</dbReference>
<dbReference type="Gene3D" id="3.60.15.10">
    <property type="entry name" value="Ribonuclease Z/Hydroxyacylglutathione hydrolase-like"/>
    <property type="match status" value="1"/>
</dbReference>
<dbReference type="InterPro" id="IPR036866">
    <property type="entry name" value="RibonucZ/Hydroxyglut_hydro"/>
</dbReference>
<dbReference type="InterPro" id="IPR050855">
    <property type="entry name" value="NDM-1-like"/>
</dbReference>
<proteinExistence type="predicted"/>
<gene>
    <name evidence="2" type="ORF">SAMN04488052_10797</name>
</gene>
<dbReference type="RefSeq" id="WP_091645142.1">
    <property type="nucleotide sequence ID" value="NZ_FOEG01000007.1"/>
</dbReference>
<dbReference type="CDD" id="cd07726">
    <property type="entry name" value="ST1585-like_MBL-fold"/>
    <property type="match status" value="1"/>
</dbReference>
<dbReference type="SUPFAM" id="SSF56281">
    <property type="entry name" value="Metallo-hydrolase/oxidoreductase"/>
    <property type="match status" value="1"/>
</dbReference>
<dbReference type="PANTHER" id="PTHR42951:SF22">
    <property type="entry name" value="METALLO BETA-LACTAMASE SUPERFAMILY LIPOPROTEIN"/>
    <property type="match status" value="1"/>
</dbReference>
<keyword evidence="3" id="KW-1185">Reference proteome</keyword>
<dbReference type="AlphaFoldDB" id="A0A1H8UMZ3"/>
<dbReference type="PANTHER" id="PTHR42951">
    <property type="entry name" value="METALLO-BETA-LACTAMASE DOMAIN-CONTAINING"/>
    <property type="match status" value="1"/>
</dbReference>
<accession>A0A1H8UMZ3</accession>
<protein>
    <submittedName>
        <fullName evidence="2">Glyoxylase, beta-lactamase superfamily II</fullName>
    </submittedName>
</protein>
<reference evidence="2 3" key="1">
    <citation type="submission" date="2016-10" db="EMBL/GenBank/DDBJ databases">
        <authorList>
            <person name="de Groot N.N."/>
        </authorList>
    </citation>
    <scope>NUCLEOTIDE SEQUENCE [LARGE SCALE GENOMIC DNA]</scope>
    <source>
        <strain evidence="2 3">CGMCC 1.6291</strain>
    </source>
</reference>
<evidence type="ECO:0000259" key="1">
    <source>
        <dbReference type="SMART" id="SM00849"/>
    </source>
</evidence>
<feature type="domain" description="Metallo-beta-lactamase" evidence="1">
    <location>
        <begin position="26"/>
        <end position="231"/>
    </location>
</feature>
<dbReference type="InterPro" id="IPR037482">
    <property type="entry name" value="ST1585_MBL-fold"/>
</dbReference>
<dbReference type="Proteomes" id="UP000199657">
    <property type="component" value="Unassembled WGS sequence"/>
</dbReference>
<evidence type="ECO:0000313" key="2">
    <source>
        <dbReference type="EMBL" id="SEP04377.1"/>
    </source>
</evidence>
<dbReference type="OrthoDB" id="9802991at2"/>
<dbReference type="STRING" id="406100.SAMN04488052_10797"/>
<dbReference type="SMART" id="SM00849">
    <property type="entry name" value="Lactamase_B"/>
    <property type="match status" value="1"/>
</dbReference>
<name>A0A1H8UMZ3_9GAMM</name>
<dbReference type="InterPro" id="IPR001279">
    <property type="entry name" value="Metallo-B-lactamas"/>
</dbReference>
<evidence type="ECO:0000313" key="3">
    <source>
        <dbReference type="Proteomes" id="UP000199657"/>
    </source>
</evidence>
<sequence length="326" mass="35517">MPEPRIIDYPNGVAAIDAEFAETPGVVASYLLQADGDAALVDVGSNFSVPLILRGLELRGVAREQVRYVCVTHVHLDHAGGAGELMRQLPQATLVVHPRGARHMIDPSALHAGARAIYGDAVMARHYGDLVPVPEERVQVVNDGDRLPFGRRSLLFLDTPGHANHHYSVVDEAHDLVFAGDTFGVSYRSLDTERGAFIFPSTSPVHFDPDAAHRSVDRLRGLQPQAVHVAHFGRLAEIERLAADLHEGIDAHAGIAMDCAGQDEDDQAEAIGAALLEWFSGRLRAHGVTLSPEQLRQTLAMDLEMNTQGLVVWLQRRSRAARADSR</sequence>
<dbReference type="Pfam" id="PF00753">
    <property type="entry name" value="Lactamase_B"/>
    <property type="match status" value="1"/>
</dbReference>
<organism evidence="2 3">
    <name type="scientific">Aquisalimonas asiatica</name>
    <dbReference type="NCBI Taxonomy" id="406100"/>
    <lineage>
        <taxon>Bacteria</taxon>
        <taxon>Pseudomonadati</taxon>
        <taxon>Pseudomonadota</taxon>
        <taxon>Gammaproteobacteria</taxon>
        <taxon>Chromatiales</taxon>
        <taxon>Ectothiorhodospiraceae</taxon>
        <taxon>Aquisalimonas</taxon>
    </lineage>
</organism>